<dbReference type="InterPro" id="IPR050536">
    <property type="entry name" value="DtxR_MntR_Metal-Reg"/>
</dbReference>
<dbReference type="Gene3D" id="1.10.10.10">
    <property type="entry name" value="Winged helix-like DNA-binding domain superfamily/Winged helix DNA-binding domain"/>
    <property type="match status" value="1"/>
</dbReference>
<dbReference type="GO" id="GO:0003700">
    <property type="term" value="F:DNA-binding transcription factor activity"/>
    <property type="evidence" value="ECO:0007669"/>
    <property type="project" value="InterPro"/>
</dbReference>
<dbReference type="EMBL" id="FNWU01000001">
    <property type="protein sequence ID" value="SEH41871.1"/>
    <property type="molecule type" value="Genomic_DNA"/>
</dbReference>
<dbReference type="Pfam" id="PF01325">
    <property type="entry name" value="Fe_dep_repress"/>
    <property type="match status" value="1"/>
</dbReference>
<dbReference type="PANTHER" id="PTHR33238">
    <property type="entry name" value="IRON (METAL) DEPENDENT REPRESSOR, DTXR FAMILY"/>
    <property type="match status" value="1"/>
</dbReference>
<name>A0A1H6I678_9EURY</name>
<reference evidence="2 3" key="1">
    <citation type="submission" date="2016-10" db="EMBL/GenBank/DDBJ databases">
        <authorList>
            <person name="de Groot N.N."/>
        </authorList>
    </citation>
    <scope>NUCLEOTIDE SEQUENCE [LARGE SCALE GENOMIC DNA]</scope>
    <source>
        <strain evidence="2 3">IBRC-M10418</strain>
    </source>
</reference>
<dbReference type="InterPro" id="IPR036388">
    <property type="entry name" value="WH-like_DNA-bd_sf"/>
</dbReference>
<dbReference type="SUPFAM" id="SSF46785">
    <property type="entry name" value="Winged helix' DNA-binding domain"/>
    <property type="match status" value="1"/>
</dbReference>
<dbReference type="GO" id="GO:0003677">
    <property type="term" value="F:DNA binding"/>
    <property type="evidence" value="ECO:0007669"/>
    <property type="project" value="InterPro"/>
</dbReference>
<dbReference type="InterPro" id="IPR036390">
    <property type="entry name" value="WH_DNA-bd_sf"/>
</dbReference>
<sequence length="144" mass="15641">MSTLPEMERRGVHYLLAVAVLSDADDEERVPTGEIRSVLDVAPATVTEMVSKLDDRGLVDHEKYHGVTLTRHGDAIASDLAARVCVVSTYFESEFAAELDHRAAIDIAFTLPADGISTIREVTDSPCLDLCPEADGTAENRADR</sequence>
<gene>
    <name evidence="2" type="ORF">SAMN05192561_101838</name>
</gene>
<dbReference type="PROSITE" id="PS50944">
    <property type="entry name" value="HTH_DTXR"/>
    <property type="match status" value="1"/>
</dbReference>
<evidence type="ECO:0000313" key="2">
    <source>
        <dbReference type="EMBL" id="SEH41871.1"/>
    </source>
</evidence>
<proteinExistence type="predicted"/>
<feature type="domain" description="HTH dtxR-type" evidence="1">
    <location>
        <begin position="7"/>
        <end position="70"/>
    </location>
</feature>
<dbReference type="STRING" id="1267564.SAMN05192561_101838"/>
<evidence type="ECO:0000313" key="3">
    <source>
        <dbReference type="Proteomes" id="UP000199215"/>
    </source>
</evidence>
<dbReference type="InterPro" id="IPR022687">
    <property type="entry name" value="HTH_DTXR"/>
</dbReference>
<dbReference type="GO" id="GO:0046914">
    <property type="term" value="F:transition metal ion binding"/>
    <property type="evidence" value="ECO:0007669"/>
    <property type="project" value="InterPro"/>
</dbReference>
<dbReference type="SMART" id="SM00529">
    <property type="entry name" value="HTH_DTXR"/>
    <property type="match status" value="1"/>
</dbReference>
<dbReference type="InterPro" id="IPR022689">
    <property type="entry name" value="Iron_dep_repressor"/>
</dbReference>
<dbReference type="AlphaFoldDB" id="A0A1H6I678"/>
<organism evidence="2 3">
    <name type="scientific">Halopenitus malekzadehii</name>
    <dbReference type="NCBI Taxonomy" id="1267564"/>
    <lineage>
        <taxon>Archaea</taxon>
        <taxon>Methanobacteriati</taxon>
        <taxon>Methanobacteriota</taxon>
        <taxon>Stenosarchaea group</taxon>
        <taxon>Halobacteria</taxon>
        <taxon>Halobacteriales</taxon>
        <taxon>Haloferacaceae</taxon>
        <taxon>Halopenitus</taxon>
    </lineage>
</organism>
<dbReference type="PANTHER" id="PTHR33238:SF7">
    <property type="entry name" value="IRON-DEPENDENT TRANSCRIPTIONAL REGULATOR"/>
    <property type="match status" value="1"/>
</dbReference>
<dbReference type="Proteomes" id="UP000199215">
    <property type="component" value="Unassembled WGS sequence"/>
</dbReference>
<accession>A0A1H6I678</accession>
<evidence type="ECO:0000259" key="1">
    <source>
        <dbReference type="PROSITE" id="PS50944"/>
    </source>
</evidence>
<keyword evidence="3" id="KW-1185">Reference proteome</keyword>
<protein>
    <submittedName>
        <fullName evidence="2">Mn-dependent transcriptional regulator, DtxR family</fullName>
    </submittedName>
</protein>